<comment type="caution">
    <text evidence="2">The sequence shown here is derived from an EMBL/GenBank/DDBJ whole genome shotgun (WGS) entry which is preliminary data.</text>
</comment>
<dbReference type="EMBL" id="VTPC01091230">
    <property type="protein sequence ID" value="KAF2879103.1"/>
    <property type="molecule type" value="Genomic_DNA"/>
</dbReference>
<feature type="domain" description="CHK kinase-like" evidence="1">
    <location>
        <begin position="313"/>
        <end position="515"/>
    </location>
</feature>
<dbReference type="InterPro" id="IPR004119">
    <property type="entry name" value="EcKL"/>
</dbReference>
<dbReference type="Gene3D" id="3.90.1200.10">
    <property type="match status" value="1"/>
</dbReference>
<evidence type="ECO:0000259" key="1">
    <source>
        <dbReference type="SMART" id="SM00587"/>
    </source>
</evidence>
<dbReference type="OrthoDB" id="190089at2759"/>
<dbReference type="Pfam" id="PF02958">
    <property type="entry name" value="EcKL"/>
    <property type="match status" value="1"/>
</dbReference>
<accession>A0A8K0FYB6</accession>
<dbReference type="SUPFAM" id="SSF56112">
    <property type="entry name" value="Protein kinase-like (PK-like)"/>
    <property type="match status" value="1"/>
</dbReference>
<dbReference type="InterPro" id="IPR011009">
    <property type="entry name" value="Kinase-like_dom_sf"/>
</dbReference>
<organism evidence="2 3">
    <name type="scientific">Ignelater luminosus</name>
    <name type="common">Cucubano</name>
    <name type="synonym">Pyrophorus luminosus</name>
    <dbReference type="NCBI Taxonomy" id="2038154"/>
    <lineage>
        <taxon>Eukaryota</taxon>
        <taxon>Metazoa</taxon>
        <taxon>Ecdysozoa</taxon>
        <taxon>Arthropoda</taxon>
        <taxon>Hexapoda</taxon>
        <taxon>Insecta</taxon>
        <taxon>Pterygota</taxon>
        <taxon>Neoptera</taxon>
        <taxon>Endopterygota</taxon>
        <taxon>Coleoptera</taxon>
        <taxon>Polyphaga</taxon>
        <taxon>Elateriformia</taxon>
        <taxon>Elateroidea</taxon>
        <taxon>Elateridae</taxon>
        <taxon>Agrypninae</taxon>
        <taxon>Pyrophorini</taxon>
        <taxon>Ignelater</taxon>
    </lineage>
</organism>
<evidence type="ECO:0000313" key="3">
    <source>
        <dbReference type="Proteomes" id="UP000801492"/>
    </source>
</evidence>
<gene>
    <name evidence="2" type="ORF">ILUMI_27067</name>
</gene>
<dbReference type="PANTHER" id="PTHR11012:SF48">
    <property type="entry name" value="CHK KINASE-LIKE DOMAIN-CONTAINING PROTEIN-RELATED"/>
    <property type="match status" value="1"/>
</dbReference>
<dbReference type="InterPro" id="IPR015897">
    <property type="entry name" value="CHK_kinase-like"/>
</dbReference>
<protein>
    <recommendedName>
        <fullName evidence="1">CHK kinase-like domain-containing protein</fullName>
    </recommendedName>
</protein>
<name>A0A8K0FYB6_IGNLU</name>
<proteinExistence type="predicted"/>
<dbReference type="AlphaFoldDB" id="A0A8K0FYB6"/>
<evidence type="ECO:0000313" key="2">
    <source>
        <dbReference type="EMBL" id="KAF2879103.1"/>
    </source>
</evidence>
<dbReference type="Proteomes" id="UP000801492">
    <property type="component" value="Unassembled WGS sequence"/>
</dbReference>
<sequence>MVTMTPDGAPSFSSLTIRLRLKIIIAPRQTVFGLFKKFVASDIDSLLLQNLNQTMGVFALPRIYSLAWDRAASFQDIQSSIRLSGISSFYPDIFNNIDFMFCFVSDRETLPVASTNATKSIYTGVTTVSTTIHSAQATRVSPQKGNFPVAETSASAIPAQLRMKNTMTGLATTETSNHSILYPVTLNDEANLKTRISAFDYKDLLYKTLKHWKFYAKDFKLFPLQNKSEGNLTRHFRVIIEFENRLVSHSQHEHQYYVKFLDSNLLDRRKKSVSKDYYDKEAFFYNYVLEECKKLNLDISFAPKFYYCTPYVLYFEDIALKNFENIREGPFFNLRHCKLALSALAKFHANSILLERELKKKGKQSLQNKHPHMFRENLPSQQAKGVGRLWFKYNLKTILDVVKVFPKGELQNGEEFMHRLIRFTDYWSMKFQELYDKHHNTVLHGDLGCNNFLFKYDCGVPVECVLVDYQLLKYGPPALDVLNTIYSNTRRNFRSTYLQHLTDYYYECLCDCLLAHQMDDIIMLKDEYLELCQDFRIFVKFQTICDRCILFIPESYVRLNVMRDDDFRRFLFERKLEAFVRCYKENAFFRTIMKEDMEDLFEIDQEAKFSILSPLLDVLTDDGENLRNDNFPNDVLGHIEIEYPSDEKHNQPLSVIGELFNRKQAETQEKVEYCKGRKRYNTIASTSTSSEELTYVHFEEPDRDHSLYDKRFKRAEPKTNV</sequence>
<dbReference type="SMART" id="SM00587">
    <property type="entry name" value="CHK"/>
    <property type="match status" value="1"/>
</dbReference>
<dbReference type="PANTHER" id="PTHR11012">
    <property type="entry name" value="PROTEIN KINASE-LIKE DOMAIN-CONTAINING"/>
    <property type="match status" value="1"/>
</dbReference>
<keyword evidence="3" id="KW-1185">Reference proteome</keyword>
<reference evidence="2" key="1">
    <citation type="submission" date="2019-08" db="EMBL/GenBank/DDBJ databases">
        <title>The genome of the North American firefly Photinus pyralis.</title>
        <authorList>
            <consortium name="Photinus pyralis genome working group"/>
            <person name="Fallon T.R."/>
            <person name="Sander Lower S.E."/>
            <person name="Weng J.-K."/>
        </authorList>
    </citation>
    <scope>NUCLEOTIDE SEQUENCE</scope>
    <source>
        <strain evidence="2">TRF0915ILg1</strain>
        <tissue evidence="2">Whole body</tissue>
    </source>
</reference>